<keyword evidence="6" id="KW-0560">Oxidoreductase</keyword>
<dbReference type="STRING" id="7719.ENSCINP00000013747"/>
<dbReference type="AlphaFoldDB" id="F7ARF4"/>
<keyword evidence="7" id="KW-1133">Transmembrane helix</keyword>
<sequence>QTKMALTLFILIGALAVTIAVYWKKIKEQFRKRQLINKLPTIMETAYPLVGHSYLFPKSAEELFVFITGRLNWVMTEAVEKIAVLWLGPIPLIGVVHPEAAEVILRSSKHIEKSFVYTFVHPWLGTGLLTSGGEKWKQRRRLITPSFHFNILQEFLEVMNEQSKKMVDKLDASIASGSKIYVGKAITMCALDIICETAMGQTVNAQDHQDSEYVKALYRISDLVQFRQRTPALWWDAVFSRSKLGIEHDTILCTLHGFTRNVITERAQGKGKKEIENPRRLAFLDVLLNAETEDGKSLSLNDIQEEVDTFMFEGHDTTAAAMTWTVYLIGRYPDIQEKLHEEIDSVFHDDKEGVISNSQLQKLSYLERVIKESLRLYPSVPFIGRVTTEECIIADHVIPVGTQVALFIESMHRNPAVWPDAEKFDPDRFTAENCVGRHPYAYIPFSAGPRNCVGQKFAMMEEKVILAQILRRFSLVSHDKEEDLKKQADLILRSSKPLNITLTPR</sequence>
<dbReference type="Pfam" id="PF00067">
    <property type="entry name" value="p450"/>
    <property type="match status" value="1"/>
</dbReference>
<comment type="cofactor">
    <cofactor evidence="5">
        <name>heme</name>
        <dbReference type="ChEBI" id="CHEBI:30413"/>
    </cofactor>
</comment>
<dbReference type="Ensembl" id="ENSCINT00000013747.3">
    <property type="protein sequence ID" value="ENSCINP00000013747.3"/>
    <property type="gene ID" value="ENSCING00000006703.3"/>
</dbReference>
<dbReference type="PRINTS" id="PR00463">
    <property type="entry name" value="EP450I"/>
</dbReference>
<comment type="similarity">
    <text evidence="2 6">Belongs to the cytochrome P450 family.</text>
</comment>
<comment type="subcellular location">
    <subcellularLocation>
        <location evidence="1">Endoplasmic reticulum membrane</location>
    </subcellularLocation>
</comment>
<evidence type="ECO:0000256" key="5">
    <source>
        <dbReference type="PIRSR" id="PIRSR602401-1"/>
    </source>
</evidence>
<keyword evidence="7" id="KW-0812">Transmembrane</keyword>
<evidence type="ECO:0000256" key="4">
    <source>
        <dbReference type="ARBA" id="ARBA00023136"/>
    </source>
</evidence>
<dbReference type="InterPro" id="IPR017972">
    <property type="entry name" value="Cyt_P450_CS"/>
</dbReference>
<dbReference type="PROSITE" id="PS00086">
    <property type="entry name" value="CYTOCHROME_P450"/>
    <property type="match status" value="1"/>
</dbReference>
<evidence type="ECO:0000256" key="1">
    <source>
        <dbReference type="ARBA" id="ARBA00004586"/>
    </source>
</evidence>
<evidence type="ECO:0000256" key="3">
    <source>
        <dbReference type="ARBA" id="ARBA00022824"/>
    </source>
</evidence>
<dbReference type="Gene3D" id="1.10.630.10">
    <property type="entry name" value="Cytochrome P450"/>
    <property type="match status" value="1"/>
</dbReference>
<dbReference type="GO" id="GO:0005789">
    <property type="term" value="C:endoplasmic reticulum membrane"/>
    <property type="evidence" value="ECO:0007669"/>
    <property type="project" value="UniProtKB-SubCell"/>
</dbReference>
<proteinExistence type="inferred from homology"/>
<dbReference type="SUPFAM" id="SSF48264">
    <property type="entry name" value="Cytochrome P450"/>
    <property type="match status" value="1"/>
</dbReference>
<dbReference type="InterPro" id="IPR050196">
    <property type="entry name" value="Cytochrome_P450_Monoox"/>
</dbReference>
<keyword evidence="4 7" id="KW-0472">Membrane</keyword>
<reference evidence="8" key="2">
    <citation type="journal article" date="2008" name="Genome Biol.">
        <title>Improved genome assembly and evidence-based global gene model set for the chordate Ciona intestinalis: new insight into intron and operon populations.</title>
        <authorList>
            <person name="Satou Y."/>
            <person name="Mineta K."/>
            <person name="Ogasawara M."/>
            <person name="Sasakura Y."/>
            <person name="Shoguchi E."/>
            <person name="Ueno K."/>
            <person name="Yamada L."/>
            <person name="Matsumoto J."/>
            <person name="Wasserscheid J."/>
            <person name="Dewar K."/>
            <person name="Wiley G.B."/>
            <person name="Macmil S.L."/>
            <person name="Roe B.A."/>
            <person name="Zeller R.W."/>
            <person name="Hastings K.E."/>
            <person name="Lemaire P."/>
            <person name="Lindquist E."/>
            <person name="Endo T."/>
            <person name="Hotta K."/>
            <person name="Inaba K."/>
        </authorList>
    </citation>
    <scope>NUCLEOTIDE SEQUENCE [LARGE SCALE GENOMIC DNA]</scope>
    <source>
        <strain evidence="8">wild type</strain>
    </source>
</reference>
<keyword evidence="3" id="KW-0256">Endoplasmic reticulum</keyword>
<dbReference type="InterPro" id="IPR036396">
    <property type="entry name" value="Cyt_P450_sf"/>
</dbReference>
<keyword evidence="5 6" id="KW-0479">Metal-binding</keyword>
<evidence type="ECO:0000256" key="7">
    <source>
        <dbReference type="SAM" id="Phobius"/>
    </source>
</evidence>
<evidence type="ECO:0000313" key="9">
    <source>
        <dbReference type="Proteomes" id="UP000008144"/>
    </source>
</evidence>
<dbReference type="PRINTS" id="PR00385">
    <property type="entry name" value="P450"/>
</dbReference>
<keyword evidence="5 6" id="KW-0408">Iron</keyword>
<dbReference type="GO" id="GO:0004497">
    <property type="term" value="F:monooxygenase activity"/>
    <property type="evidence" value="ECO:0007669"/>
    <property type="project" value="UniProtKB-KW"/>
</dbReference>
<reference evidence="8" key="3">
    <citation type="submission" date="2025-08" db="UniProtKB">
        <authorList>
            <consortium name="Ensembl"/>
        </authorList>
    </citation>
    <scope>IDENTIFICATION</scope>
</reference>
<organism evidence="8 9">
    <name type="scientific">Ciona intestinalis</name>
    <name type="common">Transparent sea squirt</name>
    <name type="synonym">Ascidia intestinalis</name>
    <dbReference type="NCBI Taxonomy" id="7719"/>
    <lineage>
        <taxon>Eukaryota</taxon>
        <taxon>Metazoa</taxon>
        <taxon>Chordata</taxon>
        <taxon>Tunicata</taxon>
        <taxon>Ascidiacea</taxon>
        <taxon>Phlebobranchia</taxon>
        <taxon>Cionidae</taxon>
        <taxon>Ciona</taxon>
    </lineage>
</organism>
<protein>
    <submittedName>
        <fullName evidence="8">Uncharacterized protein</fullName>
    </submittedName>
</protein>
<evidence type="ECO:0000256" key="2">
    <source>
        <dbReference type="ARBA" id="ARBA00010617"/>
    </source>
</evidence>
<evidence type="ECO:0000256" key="6">
    <source>
        <dbReference type="RuleBase" id="RU000461"/>
    </source>
</evidence>
<dbReference type="OMA" id="GMGHSFD"/>
<dbReference type="HOGENOM" id="CLU_001570_5_1_1"/>
<dbReference type="GO" id="GO:0016705">
    <property type="term" value="F:oxidoreductase activity, acting on paired donors, with incorporation or reduction of molecular oxygen"/>
    <property type="evidence" value="ECO:0007669"/>
    <property type="project" value="InterPro"/>
</dbReference>
<dbReference type="GO" id="GO:0005506">
    <property type="term" value="F:iron ion binding"/>
    <property type="evidence" value="ECO:0007669"/>
    <property type="project" value="InterPro"/>
</dbReference>
<reference evidence="9" key="1">
    <citation type="journal article" date="2002" name="Science">
        <title>The draft genome of Ciona intestinalis: insights into chordate and vertebrate origins.</title>
        <authorList>
            <person name="Dehal P."/>
            <person name="Satou Y."/>
            <person name="Campbell R.K."/>
            <person name="Chapman J."/>
            <person name="Degnan B."/>
            <person name="De Tomaso A."/>
            <person name="Davidson B."/>
            <person name="Di Gregorio A."/>
            <person name="Gelpke M."/>
            <person name="Goodstein D.M."/>
            <person name="Harafuji N."/>
            <person name="Hastings K.E."/>
            <person name="Ho I."/>
            <person name="Hotta K."/>
            <person name="Huang W."/>
            <person name="Kawashima T."/>
            <person name="Lemaire P."/>
            <person name="Martinez D."/>
            <person name="Meinertzhagen I.A."/>
            <person name="Necula S."/>
            <person name="Nonaka M."/>
            <person name="Putnam N."/>
            <person name="Rash S."/>
            <person name="Saiga H."/>
            <person name="Satake M."/>
            <person name="Terry A."/>
            <person name="Yamada L."/>
            <person name="Wang H.G."/>
            <person name="Awazu S."/>
            <person name="Azumi K."/>
            <person name="Boore J."/>
            <person name="Branno M."/>
            <person name="Chin-Bow S."/>
            <person name="DeSantis R."/>
            <person name="Doyle S."/>
            <person name="Francino P."/>
            <person name="Keys D.N."/>
            <person name="Haga S."/>
            <person name="Hayashi H."/>
            <person name="Hino K."/>
            <person name="Imai K.S."/>
            <person name="Inaba K."/>
            <person name="Kano S."/>
            <person name="Kobayashi K."/>
            <person name="Kobayashi M."/>
            <person name="Lee B.I."/>
            <person name="Makabe K.W."/>
            <person name="Manohar C."/>
            <person name="Matassi G."/>
            <person name="Medina M."/>
            <person name="Mochizuki Y."/>
            <person name="Mount S."/>
            <person name="Morishita T."/>
            <person name="Miura S."/>
            <person name="Nakayama A."/>
            <person name="Nishizaka S."/>
            <person name="Nomoto H."/>
            <person name="Ohta F."/>
            <person name="Oishi K."/>
            <person name="Rigoutsos I."/>
            <person name="Sano M."/>
            <person name="Sasaki A."/>
            <person name="Sasakura Y."/>
            <person name="Shoguchi E."/>
            <person name="Shin-i T."/>
            <person name="Spagnuolo A."/>
            <person name="Stainier D."/>
            <person name="Suzuki M.M."/>
            <person name="Tassy O."/>
            <person name="Takatori N."/>
            <person name="Tokuoka M."/>
            <person name="Yagi K."/>
            <person name="Yoshizaki F."/>
            <person name="Wada S."/>
            <person name="Zhang C."/>
            <person name="Hyatt P.D."/>
            <person name="Larimer F."/>
            <person name="Detter C."/>
            <person name="Doggett N."/>
            <person name="Glavina T."/>
            <person name="Hawkins T."/>
            <person name="Richardson P."/>
            <person name="Lucas S."/>
            <person name="Kohara Y."/>
            <person name="Levine M."/>
            <person name="Satoh N."/>
            <person name="Rokhsar D.S."/>
        </authorList>
    </citation>
    <scope>NUCLEOTIDE SEQUENCE [LARGE SCALE GENOMIC DNA]</scope>
</reference>
<reference evidence="8" key="4">
    <citation type="submission" date="2025-09" db="UniProtKB">
        <authorList>
            <consortium name="Ensembl"/>
        </authorList>
    </citation>
    <scope>IDENTIFICATION</scope>
</reference>
<dbReference type="Proteomes" id="UP000008144">
    <property type="component" value="Chromosome 2"/>
</dbReference>
<dbReference type="EMBL" id="EAAA01001581">
    <property type="status" value="NOT_ANNOTATED_CDS"/>
    <property type="molecule type" value="Genomic_DNA"/>
</dbReference>
<dbReference type="InterPro" id="IPR001128">
    <property type="entry name" value="Cyt_P450"/>
</dbReference>
<keyword evidence="6" id="KW-0503">Monooxygenase</keyword>
<keyword evidence="9" id="KW-1185">Reference proteome</keyword>
<feature type="binding site" description="axial binding residue" evidence="5">
    <location>
        <position position="452"/>
    </location>
    <ligand>
        <name>heme</name>
        <dbReference type="ChEBI" id="CHEBI:30413"/>
    </ligand>
    <ligandPart>
        <name>Fe</name>
        <dbReference type="ChEBI" id="CHEBI:18248"/>
    </ligandPart>
</feature>
<name>F7ARF4_CIOIN</name>
<evidence type="ECO:0000313" key="8">
    <source>
        <dbReference type="Ensembl" id="ENSCINP00000013747.3"/>
    </source>
</evidence>
<dbReference type="InParanoid" id="F7ARF4"/>
<dbReference type="PANTHER" id="PTHR24291:SF189">
    <property type="entry name" value="CYTOCHROME P450 4C3-RELATED"/>
    <property type="match status" value="1"/>
</dbReference>
<dbReference type="FunCoup" id="F7ARF4">
    <property type="interactions" value="5"/>
</dbReference>
<feature type="transmembrane region" description="Helical" evidence="7">
    <location>
        <begin position="6"/>
        <end position="23"/>
    </location>
</feature>
<keyword evidence="5 6" id="KW-0349">Heme</keyword>
<dbReference type="InterPro" id="IPR002401">
    <property type="entry name" value="Cyt_P450_E_grp-I"/>
</dbReference>
<accession>F7ARF4</accession>
<dbReference type="PANTHER" id="PTHR24291">
    <property type="entry name" value="CYTOCHROME P450 FAMILY 4"/>
    <property type="match status" value="1"/>
</dbReference>
<dbReference type="GO" id="GO:0020037">
    <property type="term" value="F:heme binding"/>
    <property type="evidence" value="ECO:0007669"/>
    <property type="project" value="InterPro"/>
</dbReference>
<dbReference type="GeneTree" id="ENSGT00940000166362"/>